<sequence>MDLPLSGTINQGSEIKNQDQKEPIQSDSRTEAYEIDKRRNDKEVESTNNTNLQNNDKQHLDHTDSRQNNENNDEDPRSEEADESESGNLPEFNNKRIVLQRFTVYNSLRTMYIVGSNAKESLFRILEICKDPNDAAANLEIIEDKSYFYTRKDMIELLNGLNDSLEGGIYKIARGYGILGLIKFTKGYYLSLITKCSQVAILGGHFIYHVDETKLIPLDTKYRRPDKYSDEERLLSIFKYLDLGKTFYFSYSYDITNTLQTNFIRQKKHAEKNQNMQNEGEDPNGGNKFNASSNLHSFDPFNSFEHNERFVWNKLLLKPILQNQDIAIYEWFQPIIHGFVDQANISIYGKKIYITIIARRSHHFAGARFLKRGVNDKGNVANEIETEQIVTDMLLSSFHDPKYGFFSNPRFTSFVQHRGSIPLYWTQDLNRLPKPPIEINLSDPFYQSSAIHFNNLFERYGSPIIILNLIKTKEKVPRESKLNEHFVNCVKYLNQFLPDKHRLQMHSFDMSKHSKKNLDVIGPLQEIAASSLNQIGFFHNGIDIESTKIQKGIIRTNCIDCLDRTNAAQFIICKEALCHQLSSLKLISDSTTLDYDSDLINILTEIFHDHGDTIAVQYGGSNLVNTMDSYRRINQWSSHTRDMLNSIKRIYSNSFMDSIRQEAINLFLGNYIYDPNKPKLWELQNDFYLHNNTLIEDIRVKRSYQHWYNEKFLNEARFILTSQTEKPLESDSTELEKIVNAYGPFPQLEAYPEYNDNWFNECYVPRKFQSFGELFQFNMNSNARYFPSNISNDFTNKFDYSPFETRKPTFRISKSNEMLNASNENATRNAGLKYLESSGDDGKYDEGDDYEDGDEVTINEKEHDTTMKYSETDSSKASKSNRTSSSNYLNMTNPNKIKNFLTTKIEKFGYTTGQLQDHNENESQKSYSDSYTHRMNEKEHKRDVNISGTPQISPEDLKLYKAQSDSPITVPKLPSTTSLNTGIRACENDSNIYMYYTNRLVHGNDHTFDNKMEIFDNVANLDLSDANIYKKYLGVDDDKNYDFDAEDNYFR</sequence>
<reference evidence="6" key="1">
    <citation type="submission" date="2022-03" db="EMBL/GenBank/DDBJ databases">
        <authorList>
            <person name="Legras J.-L."/>
            <person name="Devillers H."/>
            <person name="Grondin C."/>
        </authorList>
    </citation>
    <scope>NUCLEOTIDE SEQUENCE</scope>
    <source>
        <strain evidence="6">CLIB 1423</strain>
    </source>
</reference>
<feature type="region of interest" description="Disordered" evidence="4">
    <location>
        <begin position="837"/>
        <end position="891"/>
    </location>
</feature>
<name>A0A9P0QRP7_9ASCO</name>
<dbReference type="InterPro" id="IPR043573">
    <property type="entry name" value="Fig4-like"/>
</dbReference>
<keyword evidence="3" id="KW-0472">Membrane</keyword>
<feature type="compositionally biased region" description="Polar residues" evidence="4">
    <location>
        <begin position="46"/>
        <end position="55"/>
    </location>
</feature>
<evidence type="ECO:0000256" key="3">
    <source>
        <dbReference type="ARBA" id="ARBA00023136"/>
    </source>
</evidence>
<evidence type="ECO:0000256" key="2">
    <source>
        <dbReference type="ARBA" id="ARBA00022801"/>
    </source>
</evidence>
<feature type="compositionally biased region" description="Basic and acidic residues" evidence="4">
    <location>
        <begin position="16"/>
        <end position="45"/>
    </location>
</feature>
<evidence type="ECO:0000313" key="7">
    <source>
        <dbReference type="Proteomes" id="UP000837801"/>
    </source>
</evidence>
<evidence type="ECO:0000259" key="5">
    <source>
        <dbReference type="PROSITE" id="PS50275"/>
    </source>
</evidence>
<dbReference type="OrthoDB" id="405996at2759"/>
<feature type="region of interest" description="Disordered" evidence="4">
    <location>
        <begin position="268"/>
        <end position="289"/>
    </location>
</feature>
<dbReference type="EMBL" id="CAKXYY010000012">
    <property type="protein sequence ID" value="CAH2353689.1"/>
    <property type="molecule type" value="Genomic_DNA"/>
</dbReference>
<dbReference type="AlphaFoldDB" id="A0A9P0QRP7"/>
<evidence type="ECO:0000256" key="4">
    <source>
        <dbReference type="SAM" id="MobiDB-lite"/>
    </source>
</evidence>
<feature type="compositionally biased region" description="Basic and acidic residues" evidence="4">
    <location>
        <begin position="858"/>
        <end position="876"/>
    </location>
</feature>
<comment type="subcellular location">
    <subcellularLocation>
        <location evidence="1">Endomembrane system</location>
    </subcellularLocation>
</comment>
<dbReference type="GO" id="GO:0012505">
    <property type="term" value="C:endomembrane system"/>
    <property type="evidence" value="ECO:0007669"/>
    <property type="project" value="UniProtKB-SubCell"/>
</dbReference>
<evidence type="ECO:0000256" key="1">
    <source>
        <dbReference type="ARBA" id="ARBA00004308"/>
    </source>
</evidence>
<keyword evidence="7" id="KW-1185">Reference proteome</keyword>
<gene>
    <name evidence="6" type="ORF">CLIB1423_12S00760</name>
</gene>
<evidence type="ECO:0000313" key="6">
    <source>
        <dbReference type="EMBL" id="CAH2353689.1"/>
    </source>
</evidence>
<organism evidence="6 7">
    <name type="scientific">[Candida] railenensis</name>
    <dbReference type="NCBI Taxonomy" id="45579"/>
    <lineage>
        <taxon>Eukaryota</taxon>
        <taxon>Fungi</taxon>
        <taxon>Dikarya</taxon>
        <taxon>Ascomycota</taxon>
        <taxon>Saccharomycotina</taxon>
        <taxon>Pichiomycetes</taxon>
        <taxon>Debaryomycetaceae</taxon>
        <taxon>Kurtzmaniella</taxon>
    </lineage>
</organism>
<keyword evidence="2" id="KW-0378">Hydrolase</keyword>
<dbReference type="PANTHER" id="PTHR45738">
    <property type="entry name" value="POLYPHOSPHOINOSITIDE PHOSPHATASE"/>
    <property type="match status" value="1"/>
</dbReference>
<dbReference type="GO" id="GO:0046856">
    <property type="term" value="P:phosphatidylinositol dephosphorylation"/>
    <property type="evidence" value="ECO:0007669"/>
    <property type="project" value="InterPro"/>
</dbReference>
<accession>A0A9P0QRP7</accession>
<feature type="compositionally biased region" description="Basic and acidic residues" evidence="4">
    <location>
        <begin position="56"/>
        <end position="67"/>
    </location>
</feature>
<feature type="compositionally biased region" description="Acidic residues" evidence="4">
    <location>
        <begin position="846"/>
        <end position="857"/>
    </location>
</feature>
<feature type="compositionally biased region" description="Low complexity" evidence="4">
    <location>
        <begin position="877"/>
        <end position="887"/>
    </location>
</feature>
<proteinExistence type="predicted"/>
<dbReference type="Pfam" id="PF02383">
    <property type="entry name" value="Syja_N"/>
    <property type="match status" value="1"/>
</dbReference>
<dbReference type="PANTHER" id="PTHR45738:SF5">
    <property type="entry name" value="POLYPHOSPHOINOSITIDE PHOSPHATASE"/>
    <property type="match status" value="1"/>
</dbReference>
<feature type="domain" description="SAC" evidence="5">
    <location>
        <begin position="238"/>
        <end position="620"/>
    </location>
</feature>
<dbReference type="PROSITE" id="PS50275">
    <property type="entry name" value="SAC"/>
    <property type="match status" value="1"/>
</dbReference>
<dbReference type="InterPro" id="IPR002013">
    <property type="entry name" value="SAC_dom"/>
</dbReference>
<feature type="region of interest" description="Disordered" evidence="4">
    <location>
        <begin position="1"/>
        <end position="89"/>
    </location>
</feature>
<dbReference type="Proteomes" id="UP000837801">
    <property type="component" value="Unassembled WGS sequence"/>
</dbReference>
<dbReference type="GO" id="GO:0043813">
    <property type="term" value="F:phosphatidylinositol-3,5-bisphosphate 5-phosphatase activity"/>
    <property type="evidence" value="ECO:0007669"/>
    <property type="project" value="InterPro"/>
</dbReference>
<protein>
    <submittedName>
        <fullName evidence="6">Polyphosphoinositide phosphatase</fullName>
    </submittedName>
</protein>
<comment type="caution">
    <text evidence="6">The sequence shown here is derived from an EMBL/GenBank/DDBJ whole genome shotgun (WGS) entry which is preliminary data.</text>
</comment>